<sequence length="272" mass="27882">MARVERISRRGFFAVGVVGAATVGLGGFEAVTRQADLAFVRPPGAESNAQVVAACTRCGRCWQACPYGIVGPVSLADSIVGYGTPTLAFSKGRCDFCMKCTDACPTGALSRGGSRERDLGVAVVVKDACVAWDWAGCTVCKDECPVDGAIELDERDRPVIHADYCDGCGACERACPSASLRAYDAGVATKGIVVVSRYAQTAQIAQADQAGQGAGESGQSGRAGGGVSSEELFAGRTAPAVEPLAPHDKGVHPDGPNATREASRSVGGVHEA</sequence>
<dbReference type="PROSITE" id="PS00198">
    <property type="entry name" value="4FE4S_FER_1"/>
    <property type="match status" value="1"/>
</dbReference>
<keyword evidence="6" id="KW-0472">Membrane</keyword>
<keyword evidence="10" id="KW-1185">Reference proteome</keyword>
<keyword evidence="3" id="KW-0408">Iron</keyword>
<dbReference type="Proteomes" id="UP000789325">
    <property type="component" value="Unassembled WGS sequence"/>
</dbReference>
<evidence type="ECO:0000313" key="9">
    <source>
        <dbReference type="EMBL" id="PNV64359.1"/>
    </source>
</evidence>
<name>A0A2K2U239_9ACTN</name>
<dbReference type="PROSITE" id="PS51379">
    <property type="entry name" value="4FE4S_FER_2"/>
    <property type="match status" value="4"/>
</dbReference>
<organism evidence="9 10">
    <name type="scientific">Rubneribacter badeniensis</name>
    <dbReference type="NCBI Taxonomy" id="2070688"/>
    <lineage>
        <taxon>Bacteria</taxon>
        <taxon>Bacillati</taxon>
        <taxon>Actinomycetota</taxon>
        <taxon>Coriobacteriia</taxon>
        <taxon>Eggerthellales</taxon>
        <taxon>Eggerthellaceae</taxon>
        <taxon>Rubneribacter</taxon>
    </lineage>
</organism>
<reference evidence="9 10" key="1">
    <citation type="journal article" date="2018" name="Int. J. Syst. Evol. Microbiol.">
        <title>Rubneribacter badeniensis gen. nov., sp. nov. and Enteroscipio rubneri gen. nov., sp. nov., new members of the Eggerthellaceae isolated from human faeces.</title>
        <authorList>
            <person name="Danylec N."/>
            <person name="Gobl A."/>
            <person name="Stoll D.A."/>
            <person name="Hetzer B."/>
            <person name="Kulling S.E."/>
            <person name="Huch M."/>
        </authorList>
    </citation>
    <scope>NUCLEOTIDE SEQUENCE [LARGE SCALE GENOMIC DNA]</scope>
    <source>
        <strain evidence="9 10">ResAG-85</strain>
    </source>
</reference>
<dbReference type="PANTHER" id="PTHR24960">
    <property type="entry name" value="PHOTOSYSTEM I IRON-SULFUR CENTER-RELATED"/>
    <property type="match status" value="1"/>
</dbReference>
<feature type="domain" description="4Fe-4S ferredoxin-type" evidence="7">
    <location>
        <begin position="120"/>
        <end position="155"/>
    </location>
</feature>
<dbReference type="Proteomes" id="UP000236488">
    <property type="component" value="Unassembled WGS sequence"/>
</dbReference>
<keyword evidence="6" id="KW-0812">Transmembrane</keyword>
<evidence type="ECO:0000256" key="2">
    <source>
        <dbReference type="ARBA" id="ARBA00022723"/>
    </source>
</evidence>
<feature type="domain" description="4Fe-4S ferredoxin-type" evidence="7">
    <location>
        <begin position="156"/>
        <end position="185"/>
    </location>
</feature>
<feature type="compositionally biased region" description="Gly residues" evidence="5">
    <location>
        <begin position="212"/>
        <end position="227"/>
    </location>
</feature>
<comment type="caution">
    <text evidence="9">The sequence shown here is derived from an EMBL/GenBank/DDBJ whole genome shotgun (WGS) entry which is preliminary data.</text>
</comment>
<dbReference type="InterPro" id="IPR006311">
    <property type="entry name" value="TAT_signal"/>
</dbReference>
<dbReference type="GO" id="GO:0051539">
    <property type="term" value="F:4 iron, 4 sulfur cluster binding"/>
    <property type="evidence" value="ECO:0007669"/>
    <property type="project" value="UniProtKB-KW"/>
</dbReference>
<dbReference type="InterPro" id="IPR050157">
    <property type="entry name" value="PSI_iron-sulfur_center"/>
</dbReference>
<evidence type="ECO:0000256" key="6">
    <source>
        <dbReference type="SAM" id="Phobius"/>
    </source>
</evidence>
<dbReference type="InterPro" id="IPR017900">
    <property type="entry name" value="4Fe4S_Fe_S_CS"/>
</dbReference>
<evidence type="ECO:0000256" key="4">
    <source>
        <dbReference type="ARBA" id="ARBA00023014"/>
    </source>
</evidence>
<protein>
    <submittedName>
        <fullName evidence="9">4Fe-4S dicluster domain-containing protein</fullName>
    </submittedName>
</protein>
<dbReference type="Pfam" id="PF13187">
    <property type="entry name" value="Fer4_9"/>
    <property type="match status" value="1"/>
</dbReference>
<keyword evidence="6" id="KW-1133">Transmembrane helix</keyword>
<dbReference type="RefSeq" id="WP_087198617.1">
    <property type="nucleotide sequence ID" value="NZ_PPEL01000109.1"/>
</dbReference>
<keyword evidence="4" id="KW-0411">Iron-sulfur</keyword>
<dbReference type="AlphaFoldDB" id="A0A2K2U239"/>
<feature type="domain" description="4Fe-4S ferredoxin-type" evidence="7">
    <location>
        <begin position="47"/>
        <end position="75"/>
    </location>
</feature>
<dbReference type="PROSITE" id="PS51318">
    <property type="entry name" value="TAT"/>
    <property type="match status" value="1"/>
</dbReference>
<feature type="transmembrane region" description="Helical" evidence="6">
    <location>
        <begin position="12"/>
        <end position="31"/>
    </location>
</feature>
<evidence type="ECO:0000256" key="1">
    <source>
        <dbReference type="ARBA" id="ARBA00022485"/>
    </source>
</evidence>
<dbReference type="PANTHER" id="PTHR24960:SF85">
    <property type="entry name" value="POLYFERREDOXIN PROTEIN VHUB"/>
    <property type="match status" value="1"/>
</dbReference>
<dbReference type="Gene3D" id="3.30.70.20">
    <property type="match status" value="2"/>
</dbReference>
<dbReference type="InterPro" id="IPR017896">
    <property type="entry name" value="4Fe4S_Fe-S-bd"/>
</dbReference>
<proteinExistence type="predicted"/>
<dbReference type="CDD" id="cd16373">
    <property type="entry name" value="DMSOR_beta_like"/>
    <property type="match status" value="1"/>
</dbReference>
<reference evidence="8" key="2">
    <citation type="journal article" date="2021" name="PeerJ">
        <title>Extensive microbial diversity within the chicken gut microbiome revealed by metagenomics and culture.</title>
        <authorList>
            <person name="Gilroy R."/>
            <person name="Ravi A."/>
            <person name="Getino M."/>
            <person name="Pursley I."/>
            <person name="Horton D.L."/>
            <person name="Alikhan N.F."/>
            <person name="Baker D."/>
            <person name="Gharbi K."/>
            <person name="Hall N."/>
            <person name="Watson M."/>
            <person name="Adriaenssens E.M."/>
            <person name="Foster-Nyarko E."/>
            <person name="Jarju S."/>
            <person name="Secka A."/>
            <person name="Antonio M."/>
            <person name="Oren A."/>
            <person name="Chaudhuri R.R."/>
            <person name="La Ragione R."/>
            <person name="Hildebrand F."/>
            <person name="Pallen M.J."/>
        </authorList>
    </citation>
    <scope>NUCLEOTIDE SEQUENCE</scope>
    <source>
        <strain evidence="8">USAMLcec12-2067</strain>
    </source>
</reference>
<dbReference type="EMBL" id="DYZL01000190">
    <property type="protein sequence ID" value="HJH43982.1"/>
    <property type="molecule type" value="Genomic_DNA"/>
</dbReference>
<evidence type="ECO:0000256" key="3">
    <source>
        <dbReference type="ARBA" id="ARBA00023004"/>
    </source>
</evidence>
<feature type="region of interest" description="Disordered" evidence="5">
    <location>
        <begin position="209"/>
        <end position="272"/>
    </location>
</feature>
<dbReference type="GO" id="GO:0046872">
    <property type="term" value="F:metal ion binding"/>
    <property type="evidence" value="ECO:0007669"/>
    <property type="project" value="UniProtKB-KW"/>
</dbReference>
<feature type="domain" description="4Fe-4S ferredoxin-type" evidence="7">
    <location>
        <begin position="85"/>
        <end position="114"/>
    </location>
</feature>
<dbReference type="Pfam" id="PF00037">
    <property type="entry name" value="Fer4"/>
    <property type="match status" value="1"/>
</dbReference>
<evidence type="ECO:0000256" key="5">
    <source>
        <dbReference type="SAM" id="MobiDB-lite"/>
    </source>
</evidence>
<dbReference type="SUPFAM" id="SSF54862">
    <property type="entry name" value="4Fe-4S ferredoxins"/>
    <property type="match status" value="1"/>
</dbReference>
<gene>
    <name evidence="9" type="ORF">C2L80_12375</name>
    <name evidence="8" type="ORF">K8V16_09335</name>
</gene>
<keyword evidence="1" id="KW-0004">4Fe-4S</keyword>
<evidence type="ECO:0000313" key="8">
    <source>
        <dbReference type="EMBL" id="HJH43982.1"/>
    </source>
</evidence>
<keyword evidence="2" id="KW-0479">Metal-binding</keyword>
<reference evidence="8" key="3">
    <citation type="submission" date="2021-09" db="EMBL/GenBank/DDBJ databases">
        <authorList>
            <person name="Gilroy R."/>
        </authorList>
    </citation>
    <scope>NUCLEOTIDE SEQUENCE</scope>
    <source>
        <strain evidence="8">USAMLcec12-2067</strain>
    </source>
</reference>
<evidence type="ECO:0000313" key="10">
    <source>
        <dbReference type="Proteomes" id="UP000236488"/>
    </source>
</evidence>
<accession>A0A2K2U239</accession>
<evidence type="ECO:0000259" key="7">
    <source>
        <dbReference type="PROSITE" id="PS51379"/>
    </source>
</evidence>
<dbReference type="EMBL" id="PPEL01000109">
    <property type="protein sequence ID" value="PNV64359.1"/>
    <property type="molecule type" value="Genomic_DNA"/>
</dbReference>